<evidence type="ECO:0000259" key="7">
    <source>
        <dbReference type="PROSITE" id="PS51397"/>
    </source>
</evidence>
<feature type="region of interest" description="Disordered" evidence="5">
    <location>
        <begin position="143"/>
        <end position="169"/>
    </location>
</feature>
<dbReference type="PROSITE" id="PS01358">
    <property type="entry name" value="ZF_RANBP2_1"/>
    <property type="match status" value="1"/>
</dbReference>
<dbReference type="EMBL" id="HBHJ01031341">
    <property type="protein sequence ID" value="CAD9709717.1"/>
    <property type="molecule type" value="Transcribed_RNA"/>
</dbReference>
<evidence type="ECO:0000313" key="8">
    <source>
        <dbReference type="EMBL" id="CAD9709717.1"/>
    </source>
</evidence>
<dbReference type="PANTHER" id="PTHR46622">
    <property type="entry name" value="DNA-DEPENDENT METALLOPROTEASE WSS1"/>
    <property type="match status" value="1"/>
</dbReference>
<evidence type="ECO:0000256" key="1">
    <source>
        <dbReference type="ARBA" id="ARBA00022723"/>
    </source>
</evidence>
<dbReference type="GO" id="GO:0008270">
    <property type="term" value="F:zinc ion binding"/>
    <property type="evidence" value="ECO:0007669"/>
    <property type="project" value="UniProtKB-KW"/>
</dbReference>
<reference evidence="8" key="1">
    <citation type="submission" date="2021-01" db="EMBL/GenBank/DDBJ databases">
        <authorList>
            <person name="Corre E."/>
            <person name="Pelletier E."/>
            <person name="Niang G."/>
            <person name="Scheremetjew M."/>
            <person name="Finn R."/>
            <person name="Kale V."/>
            <person name="Holt S."/>
            <person name="Cochrane G."/>
            <person name="Meng A."/>
            <person name="Brown T."/>
            <person name="Cohen L."/>
        </authorList>
    </citation>
    <scope>NUCLEOTIDE SEQUENCE</scope>
    <source>
        <strain evidence="8">CCMP1243</strain>
    </source>
</reference>
<proteinExistence type="predicted"/>
<keyword evidence="3" id="KW-0862">Zinc</keyword>
<evidence type="ECO:0000256" key="5">
    <source>
        <dbReference type="SAM" id="MobiDB-lite"/>
    </source>
</evidence>
<dbReference type="InterPro" id="IPR036443">
    <property type="entry name" value="Znf_RanBP2_sf"/>
</dbReference>
<dbReference type="PANTHER" id="PTHR46622:SF1">
    <property type="entry name" value="DNA-DEPENDENT METALLOPROTEASE WSS1"/>
    <property type="match status" value="1"/>
</dbReference>
<dbReference type="Gene3D" id="2.30.30.380">
    <property type="entry name" value="Zn-finger domain of Sec23/24"/>
    <property type="match status" value="1"/>
</dbReference>
<accession>A0A7S2SU55</accession>
<dbReference type="InterPro" id="IPR001876">
    <property type="entry name" value="Znf_RanBP2"/>
</dbReference>
<dbReference type="GO" id="GO:0008237">
    <property type="term" value="F:metallopeptidase activity"/>
    <property type="evidence" value="ECO:0007669"/>
    <property type="project" value="TreeGrafter"/>
</dbReference>
<gene>
    <name evidence="8" type="ORF">RMAR1173_LOCUS20710</name>
</gene>
<dbReference type="Pfam" id="PF08325">
    <property type="entry name" value="WLM"/>
    <property type="match status" value="1"/>
</dbReference>
<feature type="domain" description="RanBP2-type" evidence="6">
    <location>
        <begin position="313"/>
        <end position="344"/>
    </location>
</feature>
<evidence type="ECO:0000256" key="4">
    <source>
        <dbReference type="PROSITE-ProRule" id="PRU00322"/>
    </source>
</evidence>
<dbReference type="AlphaFoldDB" id="A0A7S2SU55"/>
<keyword evidence="2 4" id="KW-0863">Zinc-finger</keyword>
<feature type="domain" description="WLM" evidence="7">
    <location>
        <begin position="1"/>
        <end position="219"/>
    </location>
</feature>
<evidence type="ECO:0000259" key="6">
    <source>
        <dbReference type="PROSITE" id="PS50199"/>
    </source>
</evidence>
<organism evidence="8">
    <name type="scientific">Rhizochromulina marina</name>
    <dbReference type="NCBI Taxonomy" id="1034831"/>
    <lineage>
        <taxon>Eukaryota</taxon>
        <taxon>Sar</taxon>
        <taxon>Stramenopiles</taxon>
        <taxon>Ochrophyta</taxon>
        <taxon>Dictyochophyceae</taxon>
        <taxon>Rhizochromulinales</taxon>
        <taxon>Rhizochromulina</taxon>
    </lineage>
</organism>
<dbReference type="GO" id="GO:0005634">
    <property type="term" value="C:nucleus"/>
    <property type="evidence" value="ECO:0007669"/>
    <property type="project" value="TreeGrafter"/>
</dbReference>
<dbReference type="PROSITE" id="PS51397">
    <property type="entry name" value="WLM"/>
    <property type="match status" value="1"/>
</dbReference>
<dbReference type="InterPro" id="IPR053000">
    <property type="entry name" value="WSS1-like_metalloprotease"/>
</dbReference>
<evidence type="ECO:0008006" key="9">
    <source>
        <dbReference type="Google" id="ProtNLM"/>
    </source>
</evidence>
<dbReference type="InterPro" id="IPR013536">
    <property type="entry name" value="WLM_dom"/>
</dbReference>
<evidence type="ECO:0000256" key="2">
    <source>
        <dbReference type="ARBA" id="ARBA00022771"/>
    </source>
</evidence>
<keyword evidence="1" id="KW-0479">Metal-binding</keyword>
<feature type="compositionally biased region" description="Basic and acidic residues" evidence="5">
    <location>
        <begin position="152"/>
        <end position="169"/>
    </location>
</feature>
<evidence type="ECO:0000256" key="3">
    <source>
        <dbReference type="ARBA" id="ARBA00022833"/>
    </source>
</evidence>
<dbReference type="SUPFAM" id="SSF90209">
    <property type="entry name" value="Ran binding protein zinc finger-like"/>
    <property type="match status" value="1"/>
</dbReference>
<dbReference type="GO" id="GO:0006281">
    <property type="term" value="P:DNA repair"/>
    <property type="evidence" value="ECO:0007669"/>
    <property type="project" value="TreeGrafter"/>
</dbReference>
<name>A0A7S2SU55_9STRA</name>
<dbReference type="PROSITE" id="PS50199">
    <property type="entry name" value="ZF_RANBP2_2"/>
    <property type="match status" value="1"/>
</dbReference>
<protein>
    <recommendedName>
        <fullName evidence="9">WLM domain-containing protein</fullName>
    </recommendedName>
</protein>
<sequence>MGEDYGVDEVRHNSELPSAERAAEMLRELQRQFAPLLRRRRWRVRRLVEMCCCDGGGSVKRPSQIHGMCHTVPSRPNESKCIEVRLRHPQSHSFMDFEGYIIGTMCHELAHIVHGPHNEAFYKLMDELRDDFEATRDMAGVDGRGTFGGRGTKADGDRHNPVSRAEGKMRAVKAAEARMSTQKIMGKSGGQRLGGSGAGTWRRLPPREAARRAALRRAEDDLWCQRATQGSLVSIDDAAPADMGRRSKRRVGDEMGKEGGTAEVIDLTDMEDDGGDRPVCPCCTVPRSICQKGRRRAQTRAAAKEAVTAAATAAAMVEWACPACTLWNMPSAATCEACSYQRDQQHAGQLPTADSDSFQRAARRERQRAVEQFGFDIYGSRRHASAQLDHLT</sequence>